<keyword evidence="3" id="KW-1185">Reference proteome</keyword>
<dbReference type="RefSeq" id="WP_104478162.1">
    <property type="nucleotide sequence ID" value="NZ_CP154825.1"/>
</dbReference>
<keyword evidence="2" id="KW-0808">Transferase</keyword>
<feature type="domain" description="N-acetyltransferase" evidence="1">
    <location>
        <begin position="20"/>
        <end position="154"/>
    </location>
</feature>
<dbReference type="EMBL" id="PTIX01000003">
    <property type="protein sequence ID" value="PPK69763.1"/>
    <property type="molecule type" value="Genomic_DNA"/>
</dbReference>
<evidence type="ECO:0000313" key="3">
    <source>
        <dbReference type="Proteomes" id="UP000239203"/>
    </source>
</evidence>
<dbReference type="PANTHER" id="PTHR43441:SF10">
    <property type="entry name" value="ACETYLTRANSFERASE"/>
    <property type="match status" value="1"/>
</dbReference>
<dbReference type="SUPFAM" id="SSF55729">
    <property type="entry name" value="Acyl-CoA N-acyltransferases (Nat)"/>
    <property type="match status" value="1"/>
</dbReference>
<dbReference type="GO" id="GO:1990189">
    <property type="term" value="F:protein N-terminal-serine acetyltransferase activity"/>
    <property type="evidence" value="ECO:0007669"/>
    <property type="project" value="TreeGrafter"/>
</dbReference>
<gene>
    <name evidence="2" type="ORF">CLV40_103373</name>
</gene>
<organism evidence="2 3">
    <name type="scientific">Actinokineospora auranticolor</name>
    <dbReference type="NCBI Taxonomy" id="155976"/>
    <lineage>
        <taxon>Bacteria</taxon>
        <taxon>Bacillati</taxon>
        <taxon>Actinomycetota</taxon>
        <taxon>Actinomycetes</taxon>
        <taxon>Pseudonocardiales</taxon>
        <taxon>Pseudonocardiaceae</taxon>
        <taxon>Actinokineospora</taxon>
    </lineage>
</organism>
<dbReference type="Proteomes" id="UP000239203">
    <property type="component" value="Unassembled WGS sequence"/>
</dbReference>
<sequence length="178" mass="19518">MEPVEINAGGYYLRALRDDPRLDDRPRLLEGFTDPVSRQWLAHVKVHDLATAGEYIARRAKDWADETRFSWAVAEPTTGLLLGEVLIKDLDLAAGTGEVGCWAHPDARGRGMTTDALAAVLRFGFGALGLREVVYTHARGNAASARIAEKLGFTPLSDEQSEHIVLGLRNPAERVDVE</sequence>
<evidence type="ECO:0000313" key="2">
    <source>
        <dbReference type="EMBL" id="PPK69763.1"/>
    </source>
</evidence>
<dbReference type="Pfam" id="PF13302">
    <property type="entry name" value="Acetyltransf_3"/>
    <property type="match status" value="1"/>
</dbReference>
<evidence type="ECO:0000259" key="1">
    <source>
        <dbReference type="Pfam" id="PF13302"/>
    </source>
</evidence>
<protein>
    <submittedName>
        <fullName evidence="2">RimJ/RimL family protein N-acetyltransferase</fullName>
    </submittedName>
</protein>
<dbReference type="InterPro" id="IPR051908">
    <property type="entry name" value="Ribosomal_N-acetyltransferase"/>
</dbReference>
<dbReference type="OrthoDB" id="2061990at2"/>
<comment type="caution">
    <text evidence="2">The sequence shown here is derived from an EMBL/GenBank/DDBJ whole genome shotgun (WGS) entry which is preliminary data.</text>
</comment>
<proteinExistence type="predicted"/>
<dbReference type="AlphaFoldDB" id="A0A2S6GX29"/>
<dbReference type="GO" id="GO:0005737">
    <property type="term" value="C:cytoplasm"/>
    <property type="evidence" value="ECO:0007669"/>
    <property type="project" value="TreeGrafter"/>
</dbReference>
<reference evidence="2 3" key="1">
    <citation type="submission" date="2018-02" db="EMBL/GenBank/DDBJ databases">
        <title>Genomic Encyclopedia of Archaeal and Bacterial Type Strains, Phase II (KMG-II): from individual species to whole genera.</title>
        <authorList>
            <person name="Goeker M."/>
        </authorList>
    </citation>
    <scope>NUCLEOTIDE SEQUENCE [LARGE SCALE GENOMIC DNA]</scope>
    <source>
        <strain evidence="2 3">YU 961-1</strain>
    </source>
</reference>
<dbReference type="Gene3D" id="3.40.630.30">
    <property type="match status" value="1"/>
</dbReference>
<dbReference type="InterPro" id="IPR000182">
    <property type="entry name" value="GNAT_dom"/>
</dbReference>
<dbReference type="PANTHER" id="PTHR43441">
    <property type="entry name" value="RIBOSOMAL-PROTEIN-SERINE ACETYLTRANSFERASE"/>
    <property type="match status" value="1"/>
</dbReference>
<dbReference type="InterPro" id="IPR016181">
    <property type="entry name" value="Acyl_CoA_acyltransferase"/>
</dbReference>
<name>A0A2S6GX29_9PSEU</name>
<dbReference type="GO" id="GO:0008999">
    <property type="term" value="F:protein-N-terminal-alanine acetyltransferase activity"/>
    <property type="evidence" value="ECO:0007669"/>
    <property type="project" value="TreeGrafter"/>
</dbReference>
<accession>A0A2S6GX29</accession>